<protein>
    <submittedName>
        <fullName evidence="2">Uncharacterized protein</fullName>
    </submittedName>
</protein>
<reference evidence="2" key="1">
    <citation type="submission" date="2021-06" db="EMBL/GenBank/DDBJ databases">
        <authorList>
            <person name="Hodson N. C."/>
            <person name="Mongue J. A."/>
            <person name="Jaron S. K."/>
        </authorList>
    </citation>
    <scope>NUCLEOTIDE SEQUENCE</scope>
</reference>
<dbReference type="EMBL" id="CAJVCH010030163">
    <property type="protein sequence ID" value="CAG7708759.1"/>
    <property type="molecule type" value="Genomic_DNA"/>
</dbReference>
<organism evidence="2 3">
    <name type="scientific">Allacma fusca</name>
    <dbReference type="NCBI Taxonomy" id="39272"/>
    <lineage>
        <taxon>Eukaryota</taxon>
        <taxon>Metazoa</taxon>
        <taxon>Ecdysozoa</taxon>
        <taxon>Arthropoda</taxon>
        <taxon>Hexapoda</taxon>
        <taxon>Collembola</taxon>
        <taxon>Symphypleona</taxon>
        <taxon>Sminthuridae</taxon>
        <taxon>Allacma</taxon>
    </lineage>
</organism>
<accession>A0A8J2J9A1</accession>
<keyword evidence="1" id="KW-0732">Signal</keyword>
<evidence type="ECO:0000313" key="3">
    <source>
        <dbReference type="Proteomes" id="UP000708208"/>
    </source>
</evidence>
<gene>
    <name evidence="2" type="ORF">AFUS01_LOCUS4785</name>
</gene>
<dbReference type="Proteomes" id="UP000708208">
    <property type="component" value="Unassembled WGS sequence"/>
</dbReference>
<comment type="caution">
    <text evidence="2">The sequence shown here is derived from an EMBL/GenBank/DDBJ whole genome shotgun (WGS) entry which is preliminary data.</text>
</comment>
<keyword evidence="3" id="KW-1185">Reference proteome</keyword>
<feature type="chain" id="PRO_5035201541" evidence="1">
    <location>
        <begin position="24"/>
        <end position="151"/>
    </location>
</feature>
<dbReference type="AlphaFoldDB" id="A0A8J2J9A1"/>
<evidence type="ECO:0000313" key="2">
    <source>
        <dbReference type="EMBL" id="CAG7708759.1"/>
    </source>
</evidence>
<evidence type="ECO:0000256" key="1">
    <source>
        <dbReference type="SAM" id="SignalP"/>
    </source>
</evidence>
<sequence length="151" mass="16977">MNHFILLTCFVATLIQVLEPTLAADGDRDKTIGQSEAPMDFSKIGDSFQLCLKDLNPLFTEVLSGKIDFFKILGQLKKSPACLKVLTTATSLCRGGGGMAKLMKRFQPQKVTHTTQQQFRRKKVVKLESYFHTRVLALMVPDQRTQNMVLN</sequence>
<feature type="signal peptide" evidence="1">
    <location>
        <begin position="1"/>
        <end position="23"/>
    </location>
</feature>
<proteinExistence type="predicted"/>
<name>A0A8J2J9A1_9HEXA</name>